<dbReference type="Pfam" id="PF05073">
    <property type="entry name" value="Baculo_p24"/>
    <property type="match status" value="1"/>
</dbReference>
<dbReference type="GO" id="GO:0019028">
    <property type="term" value="C:viral capsid"/>
    <property type="evidence" value="ECO:0007669"/>
    <property type="project" value="InterPro"/>
</dbReference>
<accession>A0A346QVY8</accession>
<name>A0A346QVY8_9BBAC</name>
<proteinExistence type="predicted"/>
<organism evidence="1">
    <name type="scientific">Spodoptera frugiperda granulovirus</name>
    <dbReference type="NCBI Taxonomy" id="307454"/>
    <lineage>
        <taxon>Viruses</taxon>
        <taxon>Viruses incertae sedis</taxon>
        <taxon>Naldaviricetes</taxon>
        <taxon>Lefavirales</taxon>
        <taxon>Baculoviridae</taxon>
        <taxon>Betabaculovirus</taxon>
        <taxon>Betabaculovirus spofrugiperdae</taxon>
    </lineage>
</organism>
<protein>
    <submittedName>
        <fullName evidence="1">p24</fullName>
    </submittedName>
</protein>
<evidence type="ECO:0000313" key="1">
    <source>
        <dbReference type="EMBL" id="AXS01088.1"/>
    </source>
</evidence>
<dbReference type="EMBL" id="MH170055">
    <property type="protein sequence ID" value="AXS01088.1"/>
    <property type="molecule type" value="Genomic_DNA"/>
</dbReference>
<reference evidence="1" key="1">
    <citation type="journal article" date="2018" name="PLoS ONE">
        <title>Genomic analysis of an Argentinean isolate of Spodoptera frugiperda granulovirus reveals that various baculoviruses code for Lef-7 proteins with three F-box domains.</title>
        <authorList>
            <person name="Ferrelli M.L."/>
            <person name="Pidre M.L."/>
            <person name="Ghiringhelli P.D."/>
            <person name="Torres S."/>
            <person name="Fabre M.L."/>
            <person name="Masson T."/>
            <person name="Cedola M.T."/>
            <person name="Sciocco-Cap A."/>
            <person name="Romanowski V."/>
        </authorList>
    </citation>
    <scope>NUCLEOTIDE SEQUENCE</scope>
    <source>
        <strain evidence="1">ARG</strain>
    </source>
</reference>
<sequence>MSFDANSHGPIEVFIVTNDDGSINGFAEVSAVAQMLSPYTRISSSQLWNATPTCYKIQNNGKNFVHAYVVCKYLATIPETDAPSYKNLRQLVHDLTVGEPLDKNHNVVDLTPEIEELHKKVDSIQEYNQSILGNLGALLHVLRNDILGEINSLLSVNGGDADTTQIEIVNNNKVVV</sequence>
<dbReference type="InterPro" id="IPR007765">
    <property type="entry name" value="Baculo_p24"/>
</dbReference>